<accession>D2PVR7</accession>
<dbReference type="OrthoDB" id="3174529at2"/>
<dbReference type="InterPro" id="IPR016181">
    <property type="entry name" value="Acyl_CoA_acyltransferase"/>
</dbReference>
<dbReference type="InterPro" id="IPR013653">
    <property type="entry name" value="GCN5-like_dom"/>
</dbReference>
<dbReference type="Proteomes" id="UP000007967">
    <property type="component" value="Chromosome"/>
</dbReference>
<dbReference type="STRING" id="479435.Kfla_6305"/>
<dbReference type="AlphaFoldDB" id="D2PVR7"/>
<dbReference type="RefSeq" id="WP_012923860.1">
    <property type="nucleotide sequence ID" value="NC_013729.1"/>
</dbReference>
<evidence type="ECO:0000313" key="2">
    <source>
        <dbReference type="EMBL" id="ADB35307.1"/>
    </source>
</evidence>
<dbReference type="SUPFAM" id="SSF55729">
    <property type="entry name" value="Acyl-CoA N-acyltransferases (Nat)"/>
    <property type="match status" value="1"/>
</dbReference>
<organism evidence="2 3">
    <name type="scientific">Kribbella flavida (strain DSM 17836 / JCM 10339 / NBRC 14399)</name>
    <dbReference type="NCBI Taxonomy" id="479435"/>
    <lineage>
        <taxon>Bacteria</taxon>
        <taxon>Bacillati</taxon>
        <taxon>Actinomycetota</taxon>
        <taxon>Actinomycetes</taxon>
        <taxon>Propionibacteriales</taxon>
        <taxon>Kribbellaceae</taxon>
        <taxon>Kribbella</taxon>
    </lineage>
</organism>
<proteinExistence type="predicted"/>
<dbReference type="Gene3D" id="3.40.630.30">
    <property type="match status" value="1"/>
</dbReference>
<dbReference type="KEGG" id="kfl:Kfla_6305"/>
<dbReference type="GO" id="GO:0016747">
    <property type="term" value="F:acyltransferase activity, transferring groups other than amino-acyl groups"/>
    <property type="evidence" value="ECO:0007669"/>
    <property type="project" value="InterPro"/>
</dbReference>
<keyword evidence="3" id="KW-1185">Reference proteome</keyword>
<dbReference type="HOGENOM" id="CLU_064724_2_0_11"/>
<name>D2PVR7_KRIFD</name>
<feature type="domain" description="GCN5-related N-acetyltransferase Rv2170-like" evidence="1">
    <location>
        <begin position="207"/>
        <end position="263"/>
    </location>
</feature>
<reference evidence="2 3" key="2">
    <citation type="journal article" date="2010" name="Stand. Genomic Sci.">
        <title>Complete genome sequence of Kribbella flavida type strain (IFO 14399).</title>
        <authorList>
            <person name="Pukall R."/>
            <person name="Lapidus A."/>
            <person name="Glavina Del Rio T."/>
            <person name="Copeland A."/>
            <person name="Tice H."/>
            <person name="Cheng J.-F."/>
            <person name="Lucas S."/>
            <person name="Chen F."/>
            <person name="Nolan M."/>
            <person name="LaButti K."/>
            <person name="Pati A."/>
            <person name="Ivanova N."/>
            <person name="Mavrommatis K."/>
            <person name="Mikhailova N."/>
            <person name="Pitluck S."/>
            <person name="Bruce D."/>
            <person name="Goodwin L."/>
            <person name="Land M."/>
            <person name="Hauser L."/>
            <person name="Chang Y.-J."/>
            <person name="Jeffries C.D."/>
            <person name="Chen A."/>
            <person name="Palaniappan K."/>
            <person name="Chain P."/>
            <person name="Rohde M."/>
            <person name="Goeker M."/>
            <person name="Bristow J."/>
            <person name="Eisen J.A."/>
            <person name="Markowitz V."/>
            <person name="Hugenholtz P."/>
            <person name="Kyrpides N.C."/>
            <person name="Klenk H.-P."/>
            <person name="Brettin T."/>
        </authorList>
    </citation>
    <scope>NUCLEOTIDE SEQUENCE [LARGE SCALE GENOMIC DNA]</scope>
    <source>
        <strain evidence="3">DSM 17836 / JCM 10339 / NBRC 14399</strain>
    </source>
</reference>
<protein>
    <submittedName>
        <fullName evidence="2">Acetyltransferase-like protein</fullName>
    </submittedName>
</protein>
<dbReference type="EMBL" id="CP001736">
    <property type="protein sequence ID" value="ADB35307.1"/>
    <property type="molecule type" value="Genomic_DNA"/>
</dbReference>
<evidence type="ECO:0000259" key="1">
    <source>
        <dbReference type="Pfam" id="PF08445"/>
    </source>
</evidence>
<gene>
    <name evidence="2" type="ordered locus">Kfla_6305</name>
</gene>
<dbReference type="Pfam" id="PF08445">
    <property type="entry name" value="FR47"/>
    <property type="match status" value="1"/>
</dbReference>
<dbReference type="eggNOG" id="COG3393">
    <property type="taxonomic scope" value="Bacteria"/>
</dbReference>
<keyword evidence="2" id="KW-0808">Transferase</keyword>
<reference evidence="3" key="1">
    <citation type="submission" date="2009-09" db="EMBL/GenBank/DDBJ databases">
        <title>The complete genome of Kribbella flavida DSM 17836.</title>
        <authorList>
            <consortium name="US DOE Joint Genome Institute (JGI-PGF)"/>
            <person name="Lucas S."/>
            <person name="Copeland A."/>
            <person name="Lapidus A."/>
            <person name="Glavina del Rio T."/>
            <person name="Dalin E."/>
            <person name="Tice H."/>
            <person name="Bruce D."/>
            <person name="Goodwin L."/>
            <person name="Pitluck S."/>
            <person name="Kyrpides N."/>
            <person name="Mavromatis K."/>
            <person name="Ivanova N."/>
            <person name="Saunders E."/>
            <person name="Brettin T."/>
            <person name="Detter J.C."/>
            <person name="Han C."/>
            <person name="Larimer F."/>
            <person name="Land M."/>
            <person name="Hauser L."/>
            <person name="Markowitz V."/>
            <person name="Cheng J.-F."/>
            <person name="Hugenholtz P."/>
            <person name="Woyke T."/>
            <person name="Wu D."/>
            <person name="Pukall R."/>
            <person name="Klenk H.-P."/>
            <person name="Eisen J.A."/>
        </authorList>
    </citation>
    <scope>NUCLEOTIDE SEQUENCE [LARGE SCALE GENOMIC DNA]</scope>
    <source>
        <strain evidence="3">DSM 17836 / JCM 10339 / NBRC 14399</strain>
    </source>
</reference>
<evidence type="ECO:0000313" key="3">
    <source>
        <dbReference type="Proteomes" id="UP000007967"/>
    </source>
</evidence>
<sequence>MATRVTNDPAEFRTTVFPFLERDPVLHTVILSNVDQRAGGDHQPEAGEGVYVSVHDDTGQVVGAAMRTPGRGVYLGGLAEQYAAEVAEAYAEHVPDLPGVGGARPAADAFVQRWTELRGATATESRSTRLHRLEELVRLQADGGPRLATEDEAQLAAEWVAIDFGDELRDTLAWAEGKIKQGALWFWEVDGMTVSLVAHQLPVFGVCRVGPVYTPDEFRRNGFGGALTAYVSGEILAAGHQACLYTDLANPTSNKIYRLAGYRPVADFVELEFG</sequence>